<gene>
    <name evidence="7" type="ORF">SAMN02745912_02567</name>
</gene>
<accession>A0A1M6QGD9</accession>
<dbReference type="OrthoDB" id="1414986at2"/>
<keyword evidence="2 5" id="KW-0812">Transmembrane</keyword>
<evidence type="ECO:0000313" key="7">
    <source>
        <dbReference type="EMBL" id="SHK19286.1"/>
    </source>
</evidence>
<keyword evidence="3 5" id="KW-1133">Transmembrane helix</keyword>
<protein>
    <recommendedName>
        <fullName evidence="5">Transport permease protein</fullName>
    </recommendedName>
</protein>
<feature type="transmembrane region" description="Helical" evidence="5">
    <location>
        <begin position="186"/>
        <end position="205"/>
    </location>
</feature>
<evidence type="ECO:0000256" key="1">
    <source>
        <dbReference type="ARBA" id="ARBA00004141"/>
    </source>
</evidence>
<feature type="transmembrane region" description="Helical" evidence="5">
    <location>
        <begin position="123"/>
        <end position="146"/>
    </location>
</feature>
<evidence type="ECO:0000256" key="3">
    <source>
        <dbReference type="ARBA" id="ARBA00022989"/>
    </source>
</evidence>
<dbReference type="PANTHER" id="PTHR43229:SF6">
    <property type="entry name" value="ABC-TYPE MULTIDRUG TRANSPORT SYSTEM, PERMEASE COMPONENT"/>
    <property type="match status" value="1"/>
</dbReference>
<dbReference type="InterPro" id="IPR000412">
    <property type="entry name" value="ABC_2_transport"/>
</dbReference>
<dbReference type="STRING" id="1121301.SAMN02745912_02567"/>
<proteinExistence type="inferred from homology"/>
<keyword evidence="4 5" id="KW-0472">Membrane</keyword>
<evidence type="ECO:0000259" key="6">
    <source>
        <dbReference type="PROSITE" id="PS51012"/>
    </source>
</evidence>
<feature type="transmembrane region" description="Helical" evidence="5">
    <location>
        <begin position="34"/>
        <end position="61"/>
    </location>
</feature>
<dbReference type="InterPro" id="IPR013525">
    <property type="entry name" value="ABC2_TM"/>
</dbReference>
<keyword evidence="5" id="KW-0813">Transport</keyword>
<sequence length="278" mass="31387">MEYKNIFNNKEIKVSIIERIAFFLRGAQYSYKALFAWLVPQVYILTKIVSPMFQILFFTYLGRFYARDLQSTYFVVGNAVQISALSSIYGIAMTIASERTEGTLIQLLGTPASRIRIFISRGLMHILDGFFSIAIGFTFGFIFLGINFENTNFFLLILTLFITIFSTSGLGMVIGSMGLAMREINLLSNLAYSLLLVFCGINYPLSRLPLILRGISYSLPLTRGVQAIRIIIGGGVFSDISSLILEELCIGFLYLTIGFIFFRFLEIYSKKNGTLEMY</sequence>
<reference evidence="7 8" key="1">
    <citation type="submission" date="2016-11" db="EMBL/GenBank/DDBJ databases">
        <authorList>
            <person name="Jaros S."/>
            <person name="Januszkiewicz K."/>
            <person name="Wedrychowicz H."/>
        </authorList>
    </citation>
    <scope>NUCLEOTIDE SEQUENCE [LARGE SCALE GENOMIC DNA]</scope>
    <source>
        <strain evidence="7 8">DSM 15212</strain>
    </source>
</reference>
<comment type="subcellular location">
    <subcellularLocation>
        <location evidence="5">Cell membrane</location>
        <topology evidence="5">Multi-pass membrane protein</topology>
    </subcellularLocation>
    <subcellularLocation>
        <location evidence="1">Membrane</location>
        <topology evidence="1">Multi-pass membrane protein</topology>
    </subcellularLocation>
</comment>
<feature type="domain" description="ABC transmembrane type-2" evidence="6">
    <location>
        <begin position="41"/>
        <end position="265"/>
    </location>
</feature>
<name>A0A1M6QGD9_PARC5</name>
<dbReference type="PIRSF" id="PIRSF006648">
    <property type="entry name" value="DrrB"/>
    <property type="match status" value="1"/>
</dbReference>
<comment type="similarity">
    <text evidence="5">Belongs to the ABC-2 integral membrane protein family.</text>
</comment>
<dbReference type="PROSITE" id="PS51012">
    <property type="entry name" value="ABC_TM2"/>
    <property type="match status" value="1"/>
</dbReference>
<organism evidence="7 8">
    <name type="scientific">Paramaledivibacter caminithermalis (strain DSM 15212 / CIP 107654 / DViRD3)</name>
    <name type="common">Clostridium caminithermale</name>
    <dbReference type="NCBI Taxonomy" id="1121301"/>
    <lineage>
        <taxon>Bacteria</taxon>
        <taxon>Bacillati</taxon>
        <taxon>Bacillota</taxon>
        <taxon>Clostridia</taxon>
        <taxon>Peptostreptococcales</taxon>
        <taxon>Caminicellaceae</taxon>
        <taxon>Paramaledivibacter</taxon>
    </lineage>
</organism>
<dbReference type="InterPro" id="IPR051784">
    <property type="entry name" value="Nod_factor_ABC_transporter"/>
</dbReference>
<dbReference type="PRINTS" id="PR00164">
    <property type="entry name" value="ABC2TRNSPORT"/>
</dbReference>
<dbReference type="EMBL" id="FRAG01000034">
    <property type="protein sequence ID" value="SHK19286.1"/>
    <property type="molecule type" value="Genomic_DNA"/>
</dbReference>
<feature type="transmembrane region" description="Helical" evidence="5">
    <location>
        <begin position="243"/>
        <end position="265"/>
    </location>
</feature>
<dbReference type="Proteomes" id="UP000184465">
    <property type="component" value="Unassembled WGS sequence"/>
</dbReference>
<feature type="transmembrane region" description="Helical" evidence="5">
    <location>
        <begin position="152"/>
        <end position="174"/>
    </location>
</feature>
<dbReference type="RefSeq" id="WP_073150705.1">
    <property type="nucleotide sequence ID" value="NZ_FRAG01000034.1"/>
</dbReference>
<feature type="transmembrane region" description="Helical" evidence="5">
    <location>
        <begin position="73"/>
        <end position="96"/>
    </location>
</feature>
<keyword evidence="5" id="KW-1003">Cell membrane</keyword>
<evidence type="ECO:0000256" key="4">
    <source>
        <dbReference type="ARBA" id="ARBA00023136"/>
    </source>
</evidence>
<keyword evidence="8" id="KW-1185">Reference proteome</keyword>
<dbReference type="GO" id="GO:0140359">
    <property type="term" value="F:ABC-type transporter activity"/>
    <property type="evidence" value="ECO:0007669"/>
    <property type="project" value="InterPro"/>
</dbReference>
<dbReference type="Pfam" id="PF01061">
    <property type="entry name" value="ABC2_membrane"/>
    <property type="match status" value="1"/>
</dbReference>
<dbReference type="GO" id="GO:0043190">
    <property type="term" value="C:ATP-binding cassette (ABC) transporter complex"/>
    <property type="evidence" value="ECO:0007669"/>
    <property type="project" value="InterPro"/>
</dbReference>
<dbReference type="InterPro" id="IPR047817">
    <property type="entry name" value="ABC2_TM_bact-type"/>
</dbReference>
<evidence type="ECO:0000256" key="5">
    <source>
        <dbReference type="RuleBase" id="RU361157"/>
    </source>
</evidence>
<evidence type="ECO:0000313" key="8">
    <source>
        <dbReference type="Proteomes" id="UP000184465"/>
    </source>
</evidence>
<evidence type="ECO:0000256" key="2">
    <source>
        <dbReference type="ARBA" id="ARBA00022692"/>
    </source>
</evidence>
<dbReference type="AlphaFoldDB" id="A0A1M6QGD9"/>
<dbReference type="PANTHER" id="PTHR43229">
    <property type="entry name" value="NODULATION PROTEIN J"/>
    <property type="match status" value="1"/>
</dbReference>